<dbReference type="AlphaFoldDB" id="H1LI74"/>
<dbReference type="EMBL" id="AGRJ01000202">
    <property type="protein sequence ID" value="EHO49907.1"/>
    <property type="molecule type" value="Genomic_DNA"/>
</dbReference>
<keyword evidence="1" id="KW-0812">Transmembrane</keyword>
<keyword evidence="1" id="KW-0472">Membrane</keyword>
<reference evidence="2 3" key="1">
    <citation type="submission" date="2011-09" db="EMBL/GenBank/DDBJ databases">
        <authorList>
            <person name="Weinstock G."/>
            <person name="Sodergren E."/>
            <person name="Clifton S."/>
            <person name="Fulton L."/>
            <person name="Fulton B."/>
            <person name="Courtney L."/>
            <person name="Fronick C."/>
            <person name="Harrison M."/>
            <person name="Strong C."/>
            <person name="Farmer C."/>
            <person name="Delahaunty K."/>
            <person name="Markovic C."/>
            <person name="Hall O."/>
            <person name="Minx P."/>
            <person name="Tomlinson C."/>
            <person name="Mitreva M."/>
            <person name="Hou S."/>
            <person name="Chen J."/>
            <person name="Wollam A."/>
            <person name="Pepin K.H."/>
            <person name="Johnson M."/>
            <person name="Bhonagiri V."/>
            <person name="Zhang X."/>
            <person name="Suruliraj S."/>
            <person name="Warren W."/>
            <person name="Chinwalla A."/>
            <person name="Mardis E.R."/>
            <person name="Wilson R.K."/>
        </authorList>
    </citation>
    <scope>NUCLEOTIDE SEQUENCE [LARGE SCALE GENOMIC DNA]</scope>
    <source>
        <strain evidence="2 3">F0435</strain>
    </source>
</reference>
<evidence type="ECO:0000256" key="1">
    <source>
        <dbReference type="SAM" id="Phobius"/>
    </source>
</evidence>
<evidence type="ECO:0000313" key="3">
    <source>
        <dbReference type="Proteomes" id="UP000005025"/>
    </source>
</evidence>
<keyword evidence="1" id="KW-1133">Transmembrane helix</keyword>
<name>H1LI74_9LACO</name>
<feature type="transmembrane region" description="Helical" evidence="1">
    <location>
        <begin position="53"/>
        <end position="71"/>
    </location>
</feature>
<protein>
    <submittedName>
        <fullName evidence="2">Uncharacterized protein</fullName>
    </submittedName>
</protein>
<proteinExistence type="predicted"/>
<dbReference type="HOGENOM" id="CLU_1376632_0_0_9"/>
<dbReference type="PATRIC" id="fig|797516.3.peg.2071"/>
<sequence>MVTENIMIIKPKYIDIHSGGLYIKCNSKLEINDISMRWESLLAVRWCIMKLKIAIRFIFQTAIILILGYFFNLNKNAQFDFNWNGFNIWLILSWICQLSLCIRKQLYPAYHSLATQGLKQYGEDIKQFGVKQAAKNDWSIANPRAVQADRTVFYSKMHDDQYGAVLKIAMAVIYGLLGPVVLLGLLGWNWAHSSRNNL</sequence>
<feature type="transmembrane region" description="Helical" evidence="1">
    <location>
        <begin position="164"/>
        <end position="188"/>
    </location>
</feature>
<feature type="transmembrane region" description="Helical" evidence="1">
    <location>
        <begin position="83"/>
        <end position="102"/>
    </location>
</feature>
<organism evidence="2 3">
    <name type="scientific">Lentilactobacillus kisonensis F0435</name>
    <dbReference type="NCBI Taxonomy" id="797516"/>
    <lineage>
        <taxon>Bacteria</taxon>
        <taxon>Bacillati</taxon>
        <taxon>Bacillota</taxon>
        <taxon>Bacilli</taxon>
        <taxon>Lactobacillales</taxon>
        <taxon>Lactobacillaceae</taxon>
        <taxon>Lentilactobacillus</taxon>
    </lineage>
</organism>
<dbReference type="Proteomes" id="UP000005025">
    <property type="component" value="Unassembled WGS sequence"/>
</dbReference>
<evidence type="ECO:0000313" key="2">
    <source>
        <dbReference type="EMBL" id="EHO49907.1"/>
    </source>
</evidence>
<gene>
    <name evidence="2" type="ORF">HMPREF9104_02315</name>
</gene>
<accession>H1LI74</accession>
<comment type="caution">
    <text evidence="2">The sequence shown here is derived from an EMBL/GenBank/DDBJ whole genome shotgun (WGS) entry which is preliminary data.</text>
</comment>